<accession>A0A1R1X2C9</accession>
<dbReference type="STRING" id="133412.A0A1R1X2C9"/>
<evidence type="ECO:0000256" key="3">
    <source>
        <dbReference type="ARBA" id="ARBA00023002"/>
    </source>
</evidence>
<dbReference type="InterPro" id="IPR002347">
    <property type="entry name" value="SDR_fam"/>
</dbReference>
<dbReference type="InterPro" id="IPR036291">
    <property type="entry name" value="NAD(P)-bd_dom_sf"/>
</dbReference>
<dbReference type="OrthoDB" id="47007at2759"/>
<name>A0A1R1X2C9_9FUNG</name>
<organism evidence="4 5">
    <name type="scientific">Smittium culicis</name>
    <dbReference type="NCBI Taxonomy" id="133412"/>
    <lineage>
        <taxon>Eukaryota</taxon>
        <taxon>Fungi</taxon>
        <taxon>Fungi incertae sedis</taxon>
        <taxon>Zoopagomycota</taxon>
        <taxon>Kickxellomycotina</taxon>
        <taxon>Harpellomycetes</taxon>
        <taxon>Harpellales</taxon>
        <taxon>Legeriomycetaceae</taxon>
        <taxon>Smittium</taxon>
    </lineage>
</organism>
<dbReference type="AlphaFoldDB" id="A0A1R1X2C9"/>
<dbReference type="GO" id="GO:0016491">
    <property type="term" value="F:oxidoreductase activity"/>
    <property type="evidence" value="ECO:0007669"/>
    <property type="project" value="UniProtKB-KW"/>
</dbReference>
<evidence type="ECO:0000313" key="4">
    <source>
        <dbReference type="EMBL" id="OMJ08806.1"/>
    </source>
</evidence>
<dbReference type="Gene3D" id="3.40.50.720">
    <property type="entry name" value="NAD(P)-binding Rossmann-like Domain"/>
    <property type="match status" value="1"/>
</dbReference>
<dbReference type="Proteomes" id="UP000187283">
    <property type="component" value="Unassembled WGS sequence"/>
</dbReference>
<reference evidence="4 5" key="1">
    <citation type="submission" date="2017-01" db="EMBL/GenBank/DDBJ databases">
        <authorList>
            <person name="Mah S.A."/>
            <person name="Swanson W.J."/>
            <person name="Moy G.W."/>
            <person name="Vacquier V.D."/>
        </authorList>
    </citation>
    <scope>NUCLEOTIDE SEQUENCE [LARGE SCALE GENOMIC DNA]</scope>
    <source>
        <strain evidence="4 5">GSMNP</strain>
    </source>
</reference>
<keyword evidence="2" id="KW-0521">NADP</keyword>
<keyword evidence="5" id="KW-1185">Reference proteome</keyword>
<keyword evidence="3" id="KW-0560">Oxidoreductase</keyword>
<comment type="similarity">
    <text evidence="1">Belongs to the short-chain dehydrogenases/reductases (SDR) family.</text>
</comment>
<dbReference type="PRINTS" id="PR00080">
    <property type="entry name" value="SDRFAMILY"/>
</dbReference>
<sequence>MADIENLVNRLSALEPSGVDILVNNAGATWSSVIDDYPYEGFMKVMNLNLTNIFFLSQKMLPLLLKRASFETPARIINIGSIAGNRVSVQPTYAYNASKAGLHHLTRVMSTHLGVRNITVNAVAPGPFMSKMMAETLAKNKDSIIGNNPMRRIGNPDDMAGVCIYLASKAGAYTNGAVIVVDGGTSIAPKF</sequence>
<dbReference type="EMBL" id="LSSN01005680">
    <property type="protein sequence ID" value="OMJ08806.1"/>
    <property type="molecule type" value="Genomic_DNA"/>
</dbReference>
<evidence type="ECO:0000313" key="5">
    <source>
        <dbReference type="Proteomes" id="UP000187283"/>
    </source>
</evidence>
<proteinExistence type="inferred from homology"/>
<dbReference type="PRINTS" id="PR00081">
    <property type="entry name" value="GDHRDH"/>
</dbReference>
<protein>
    <submittedName>
        <fullName evidence="4">Rhamnolipids biosynthesis 3-oxoacyl-[acyl-carrier-protein] reductase</fullName>
    </submittedName>
</protein>
<dbReference type="PROSITE" id="PS00061">
    <property type="entry name" value="ADH_SHORT"/>
    <property type="match status" value="1"/>
</dbReference>
<comment type="caution">
    <text evidence="4">The sequence shown here is derived from an EMBL/GenBank/DDBJ whole genome shotgun (WGS) entry which is preliminary data.</text>
</comment>
<evidence type="ECO:0000256" key="2">
    <source>
        <dbReference type="ARBA" id="ARBA00022857"/>
    </source>
</evidence>
<gene>
    <name evidence="4" type="ORF">AYI70_g11311</name>
</gene>
<dbReference type="SUPFAM" id="SSF51735">
    <property type="entry name" value="NAD(P)-binding Rossmann-fold domains"/>
    <property type="match status" value="1"/>
</dbReference>
<dbReference type="InterPro" id="IPR052178">
    <property type="entry name" value="Sec_Metab_Biosynth_SDR"/>
</dbReference>
<dbReference type="InterPro" id="IPR020904">
    <property type="entry name" value="Sc_DH/Rdtase_CS"/>
</dbReference>
<dbReference type="PANTHER" id="PTHR43618:SF17">
    <property type="entry name" value="RHAMNOLIPIDS BIOSYNTHESIS 3-OXOACYL-[ACYL-CARRIER-PROTEIN] REDUCTASE"/>
    <property type="match status" value="1"/>
</dbReference>
<dbReference type="Pfam" id="PF13561">
    <property type="entry name" value="adh_short_C2"/>
    <property type="match status" value="1"/>
</dbReference>
<evidence type="ECO:0000256" key="1">
    <source>
        <dbReference type="ARBA" id="ARBA00006484"/>
    </source>
</evidence>
<dbReference type="PANTHER" id="PTHR43618">
    <property type="entry name" value="7-ALPHA-HYDROXYSTEROID DEHYDROGENASE"/>
    <property type="match status" value="1"/>
</dbReference>